<evidence type="ECO:0000256" key="21">
    <source>
        <dbReference type="SAM" id="Phobius"/>
    </source>
</evidence>
<evidence type="ECO:0000256" key="8">
    <source>
        <dbReference type="ARBA" id="ARBA00022968"/>
    </source>
</evidence>
<dbReference type="Gene3D" id="3.40.50.300">
    <property type="entry name" value="P-loop containing nucleotide triphosphate hydrolases"/>
    <property type="match status" value="1"/>
</dbReference>
<keyword evidence="7" id="KW-0378">Hydrolase</keyword>
<evidence type="ECO:0000256" key="6">
    <source>
        <dbReference type="ARBA" id="ARBA00022741"/>
    </source>
</evidence>
<dbReference type="SMART" id="SM00177">
    <property type="entry name" value="ARF"/>
    <property type="match status" value="1"/>
</dbReference>
<evidence type="ECO:0000256" key="4">
    <source>
        <dbReference type="ARBA" id="ARBA00022475"/>
    </source>
</evidence>
<dbReference type="Pfam" id="PF00071">
    <property type="entry name" value="Ras"/>
    <property type="match status" value="1"/>
</dbReference>
<evidence type="ECO:0000313" key="23">
    <source>
        <dbReference type="EMBL" id="GAA5802212.1"/>
    </source>
</evidence>
<feature type="region of interest" description="Disordered" evidence="20">
    <location>
        <begin position="188"/>
        <end position="232"/>
    </location>
</feature>
<dbReference type="PANTHER" id="PTHR31297">
    <property type="entry name" value="GLUCAN ENDO-1,6-BETA-GLUCOSIDASE B"/>
    <property type="match status" value="1"/>
</dbReference>
<dbReference type="PROSITE" id="PS51419">
    <property type="entry name" value="RAB"/>
    <property type="match status" value="1"/>
</dbReference>
<dbReference type="CDD" id="cd01869">
    <property type="entry name" value="Rab1_Ypt1"/>
    <property type="match status" value="1"/>
</dbReference>
<keyword evidence="6" id="KW-0547">Nucleotide-binding</keyword>
<dbReference type="PROSITE" id="PS51417">
    <property type="entry name" value="ARF"/>
    <property type="match status" value="1"/>
</dbReference>
<comment type="similarity">
    <text evidence="2">Belongs to the glycosyl hydrolase 5 (cellulase A) family.</text>
</comment>
<evidence type="ECO:0000256" key="14">
    <source>
        <dbReference type="ARBA" id="ARBA00023295"/>
    </source>
</evidence>
<feature type="transmembrane region" description="Helical" evidence="21">
    <location>
        <begin position="273"/>
        <end position="294"/>
    </location>
</feature>
<evidence type="ECO:0000256" key="13">
    <source>
        <dbReference type="ARBA" id="ARBA00023288"/>
    </source>
</evidence>
<dbReference type="Proteomes" id="UP001476247">
    <property type="component" value="Unassembled WGS sequence"/>
</dbReference>
<evidence type="ECO:0000256" key="17">
    <source>
        <dbReference type="ARBA" id="ARBA00037126"/>
    </source>
</evidence>
<dbReference type="InterPro" id="IPR057289">
    <property type="entry name" value="Rab1/Ypt1"/>
</dbReference>
<reference evidence="23 24" key="1">
    <citation type="submission" date="2024-04" db="EMBL/GenBank/DDBJ databases">
        <title>genome sequences of Mucor flavus KT1a and Helicostylum pulchrum KT1b strains isolation_sourced from the surface of a dry-aged beef.</title>
        <authorList>
            <person name="Toyotome T."/>
            <person name="Hosono M."/>
            <person name="Torimaru M."/>
            <person name="Fukuda K."/>
            <person name="Mikami N."/>
        </authorList>
    </citation>
    <scope>NUCLEOTIDE SEQUENCE [LARGE SCALE GENOMIC DNA]</scope>
    <source>
        <strain evidence="23 24">KT1b</strain>
    </source>
</reference>
<dbReference type="InterPro" id="IPR027417">
    <property type="entry name" value="P-loop_NTPase"/>
</dbReference>
<dbReference type="PANTHER" id="PTHR31297:SF34">
    <property type="entry name" value="GLUCAN 1,3-BETA-GLUCOSIDASE 2"/>
    <property type="match status" value="1"/>
</dbReference>
<keyword evidence="5 21" id="KW-0812">Transmembrane</keyword>
<dbReference type="SMART" id="SM00176">
    <property type="entry name" value="RAN"/>
    <property type="match status" value="1"/>
</dbReference>
<organism evidence="23 24">
    <name type="scientific">Helicostylum pulchrum</name>
    <dbReference type="NCBI Taxonomy" id="562976"/>
    <lineage>
        <taxon>Eukaryota</taxon>
        <taxon>Fungi</taxon>
        <taxon>Fungi incertae sedis</taxon>
        <taxon>Mucoromycota</taxon>
        <taxon>Mucoromycotina</taxon>
        <taxon>Mucoromycetes</taxon>
        <taxon>Mucorales</taxon>
        <taxon>Mucorineae</taxon>
        <taxon>Mucoraceae</taxon>
        <taxon>Helicostylum</taxon>
    </lineage>
</organism>
<feature type="domain" description="Glycoside hydrolase family 5" evidence="22">
    <location>
        <begin position="397"/>
        <end position="547"/>
    </location>
</feature>
<comment type="similarity">
    <text evidence="3">Belongs to the small GTPase superfamily. Rab family.</text>
</comment>
<evidence type="ECO:0000313" key="24">
    <source>
        <dbReference type="Proteomes" id="UP001476247"/>
    </source>
</evidence>
<proteinExistence type="inferred from homology"/>
<evidence type="ECO:0000256" key="1">
    <source>
        <dbReference type="ARBA" id="ARBA00004401"/>
    </source>
</evidence>
<keyword evidence="24" id="KW-1185">Reference proteome</keyword>
<evidence type="ECO:0000256" key="20">
    <source>
        <dbReference type="SAM" id="MobiDB-lite"/>
    </source>
</evidence>
<keyword evidence="9 21" id="KW-1133">Transmembrane helix</keyword>
<dbReference type="SMART" id="SM00174">
    <property type="entry name" value="RHO"/>
    <property type="match status" value="1"/>
</dbReference>
<dbReference type="PROSITE" id="PS51421">
    <property type="entry name" value="RAS"/>
    <property type="match status" value="1"/>
</dbReference>
<dbReference type="PROSITE" id="PS51420">
    <property type="entry name" value="RHO"/>
    <property type="match status" value="1"/>
</dbReference>
<keyword evidence="8" id="KW-0735">Signal-anchor</keyword>
<dbReference type="PRINTS" id="PR00449">
    <property type="entry name" value="RASTRNSFRMNG"/>
</dbReference>
<evidence type="ECO:0000256" key="19">
    <source>
        <dbReference type="ARBA" id="ARBA00041260"/>
    </source>
</evidence>
<evidence type="ECO:0000256" key="12">
    <source>
        <dbReference type="ARBA" id="ARBA00023180"/>
    </source>
</evidence>
<keyword evidence="12" id="KW-0325">Glycoprotein</keyword>
<dbReference type="Gene3D" id="3.20.20.80">
    <property type="entry name" value="Glycosidases"/>
    <property type="match status" value="1"/>
</dbReference>
<keyword evidence="10" id="KW-0342">GTP-binding</keyword>
<dbReference type="InterPro" id="IPR001806">
    <property type="entry name" value="Small_GTPase"/>
</dbReference>
<dbReference type="EC" id="3.2.1.58" evidence="18"/>
<dbReference type="Pfam" id="PF00150">
    <property type="entry name" value="Cellulase"/>
    <property type="match status" value="1"/>
</dbReference>
<keyword evidence="4" id="KW-1003">Cell membrane</keyword>
<dbReference type="EMBL" id="BAABUJ010000022">
    <property type="protein sequence ID" value="GAA5802212.1"/>
    <property type="molecule type" value="Genomic_DNA"/>
</dbReference>
<accession>A0ABP9Y5G5</accession>
<keyword evidence="14" id="KW-0326">Glycosidase</keyword>
<evidence type="ECO:0000256" key="9">
    <source>
        <dbReference type="ARBA" id="ARBA00022989"/>
    </source>
</evidence>
<evidence type="ECO:0000256" key="16">
    <source>
        <dbReference type="ARBA" id="ARBA00036824"/>
    </source>
</evidence>
<evidence type="ECO:0000256" key="5">
    <source>
        <dbReference type="ARBA" id="ARBA00022692"/>
    </source>
</evidence>
<dbReference type="InterPro" id="IPR005225">
    <property type="entry name" value="Small_GTP-bd"/>
</dbReference>
<keyword evidence="15" id="KW-0961">Cell wall biogenesis/degradation</keyword>
<comment type="subcellular location">
    <subcellularLocation>
        <location evidence="1">Cell membrane</location>
        <topology evidence="1">Single-pass type II membrane protein</topology>
    </subcellularLocation>
</comment>
<dbReference type="InterPro" id="IPR017853">
    <property type="entry name" value="GH"/>
</dbReference>
<keyword evidence="13" id="KW-0449">Lipoprotein</keyword>
<evidence type="ECO:0000259" key="22">
    <source>
        <dbReference type="Pfam" id="PF00150"/>
    </source>
</evidence>
<name>A0ABP9Y5G5_9FUNG</name>
<protein>
    <recommendedName>
        <fullName evidence="18">glucan 1,3-beta-glucosidase</fullName>
        <ecNumber evidence="18">3.2.1.58</ecNumber>
    </recommendedName>
    <alternativeName>
        <fullName evidence="19">Exo-1,3-beta-glucanase D</fullName>
    </alternativeName>
</protein>
<dbReference type="InterPro" id="IPR050386">
    <property type="entry name" value="Glycosyl_hydrolase_5"/>
</dbReference>
<keyword evidence="11 21" id="KW-0472">Membrane</keyword>
<evidence type="ECO:0000256" key="2">
    <source>
        <dbReference type="ARBA" id="ARBA00005641"/>
    </source>
</evidence>
<evidence type="ECO:0000256" key="10">
    <source>
        <dbReference type="ARBA" id="ARBA00023134"/>
    </source>
</evidence>
<dbReference type="SMART" id="SM00175">
    <property type="entry name" value="RAB"/>
    <property type="match status" value="1"/>
</dbReference>
<gene>
    <name evidence="23" type="ORF">HPULCUR_007675</name>
</gene>
<sequence>MHDDDWLLSCSDYLFKLLLIGDSGVGKSCLLLRFADDTYTESYISTIGVDFKIRTIELEGKTVKLQIWDTAGQERFRTITSSYYRGAHGIIVVYDVTDEDSFNNVKQWLQEIDRYAAEGVNKLLVGNKSDLVDKKVVTTEQAKEFSESLKIPLLETSAKDATNVEQAFLTMAKQIKDRMGSTMQQTQAKSTVKVGQGAALEPKQSGDQVDRLSEVPSMDNTSSSSTVNVTEERRKVEINPEDIERKESPLQSKETMEAPRTAWGRFKQSKTRVALLVTFATLAVLAAIIVPLVLCGLITKQDKQQEVKPKIVTPSSPDYRDPFDDTARVNPYAPPLTEKFRYDQGDPVRGINLGGWLVLEPFITPKIFEQNVTLMDEYHLCKHLGPQEAKRQLKEHYETFITEADFKNIAEMGFNHVRIPTGHWAVQVTPDEPYVAFESWQYLIKGIQWARKYGLRVMVELHTAPGSQNGWNHSGKSGEIGFLNGTDGDVNAQRTIQIITEMIRFFSKPEWSNVVPLFGVLNEPAMMQIPPEKVKSWYAESYNAIRKLLGPGKGPLLTYHDGFYPLKTWNGFFGKLYERVMLETHLYMIFNNGLVSMPRELQADFPCTAWRQDLKDANADAGPTMVGEFSIATNDCGKYLNGVGLGARYDGTLNQEGAPTQPVCPECTCKGVDDWNTWTPHYKEFLLKFMEKQMDAYEVGVGWFYWTYKTEDHVNPHWDYLLAWKQGFAPKNVNLRANHCAINNNNTTSTKTEG</sequence>
<evidence type="ECO:0000256" key="7">
    <source>
        <dbReference type="ARBA" id="ARBA00022801"/>
    </source>
</evidence>
<evidence type="ECO:0000256" key="18">
    <source>
        <dbReference type="ARBA" id="ARBA00038929"/>
    </source>
</evidence>
<evidence type="ECO:0000256" key="11">
    <source>
        <dbReference type="ARBA" id="ARBA00023136"/>
    </source>
</evidence>
<evidence type="ECO:0000256" key="3">
    <source>
        <dbReference type="ARBA" id="ARBA00006270"/>
    </source>
</evidence>
<dbReference type="NCBIfam" id="TIGR00231">
    <property type="entry name" value="small_GTP"/>
    <property type="match status" value="1"/>
</dbReference>
<dbReference type="SUPFAM" id="SSF52540">
    <property type="entry name" value="P-loop containing nucleoside triphosphate hydrolases"/>
    <property type="match status" value="1"/>
</dbReference>
<comment type="function">
    <text evidence="17">Glucosidase involved in the degradation of cellulosic biomass. Active on lichenan.</text>
</comment>
<dbReference type="SMART" id="SM00173">
    <property type="entry name" value="RAS"/>
    <property type="match status" value="1"/>
</dbReference>
<dbReference type="SUPFAM" id="SSF51445">
    <property type="entry name" value="(Trans)glycosidases"/>
    <property type="match status" value="1"/>
</dbReference>
<feature type="compositionally biased region" description="Low complexity" evidence="20">
    <location>
        <begin position="220"/>
        <end position="229"/>
    </location>
</feature>
<comment type="catalytic activity">
    <reaction evidence="16">
        <text>Successive hydrolysis of beta-D-glucose units from the non-reducing ends of (1-&gt;3)-beta-D-glucans, releasing alpha-glucose.</text>
        <dbReference type="EC" id="3.2.1.58"/>
    </reaction>
</comment>
<comment type="caution">
    <text evidence="23">The sequence shown here is derived from an EMBL/GenBank/DDBJ whole genome shotgun (WGS) entry which is preliminary data.</text>
</comment>
<evidence type="ECO:0000256" key="15">
    <source>
        <dbReference type="ARBA" id="ARBA00023316"/>
    </source>
</evidence>
<dbReference type="InterPro" id="IPR001547">
    <property type="entry name" value="Glyco_hydro_5"/>
</dbReference>